<dbReference type="AlphaFoldDB" id="A0A7X1EJ96"/>
<organism evidence="1 2">
    <name type="scientific">Citrobacter cronae</name>
    <dbReference type="NCBI Taxonomy" id="1748967"/>
    <lineage>
        <taxon>Bacteria</taxon>
        <taxon>Pseudomonadati</taxon>
        <taxon>Pseudomonadota</taxon>
        <taxon>Gammaproteobacteria</taxon>
        <taxon>Enterobacterales</taxon>
        <taxon>Enterobacteriaceae</taxon>
        <taxon>Citrobacter</taxon>
        <taxon>Citrobacter freundii complex</taxon>
    </lineage>
</organism>
<name>A0A7X1EJ96_9ENTR</name>
<dbReference type="RefSeq" id="WP_185656607.1">
    <property type="nucleotide sequence ID" value="NZ_JACLAG010000010.1"/>
</dbReference>
<gene>
    <name evidence="1" type="ORF">H7I73_24185</name>
</gene>
<evidence type="ECO:0000313" key="2">
    <source>
        <dbReference type="Proteomes" id="UP000548504"/>
    </source>
</evidence>
<dbReference type="EMBL" id="JACLAG010000010">
    <property type="protein sequence ID" value="MBC2622743.1"/>
    <property type="molecule type" value="Genomic_DNA"/>
</dbReference>
<proteinExistence type="predicted"/>
<evidence type="ECO:0000313" key="1">
    <source>
        <dbReference type="EMBL" id="MBC2622743.1"/>
    </source>
</evidence>
<reference evidence="1 2" key="1">
    <citation type="submission" date="2020-08" db="EMBL/GenBank/DDBJ databases">
        <title>Emergence and comparative genomics analysis of Citrobacter in Fennec fox imported from North Africa to China.</title>
        <authorList>
            <person name="Zheng B."/>
        </authorList>
    </citation>
    <scope>NUCLEOTIDE SEQUENCE [LARGE SCALE GENOMIC DNA]</scope>
    <source>
        <strain evidence="1 2">FF141</strain>
    </source>
</reference>
<sequence length="215" mass="23901">MDKAICAITLSTSKPMLVEAVWHKGNLTLLSEQTLPADRKGLLDVLPNIIRKIEKNGDDVLVDERSGFFSATGGKHIQFAAPGTSGKPILVESLDLYRELSLQKAIIRPKTTGAGQRYTIPDNIIDVEHDTRGQAVYRIDWERLKSEHLLMLLCVYGTIYQNVASASYIEQMYSSVTVEMPPDPLDPLRKIVRATETEAIKSVTMSPLTGKGRYL</sequence>
<evidence type="ECO:0008006" key="3">
    <source>
        <dbReference type="Google" id="ProtNLM"/>
    </source>
</evidence>
<accession>A0A7X1EJ96</accession>
<comment type="caution">
    <text evidence="1">The sequence shown here is derived from an EMBL/GenBank/DDBJ whole genome shotgun (WGS) entry which is preliminary data.</text>
</comment>
<protein>
    <recommendedName>
        <fullName evidence="3">Maturation control protein</fullName>
    </recommendedName>
</protein>
<dbReference type="Proteomes" id="UP000548504">
    <property type="component" value="Unassembled WGS sequence"/>
</dbReference>